<dbReference type="Proteomes" id="UP001500339">
    <property type="component" value="Unassembled WGS sequence"/>
</dbReference>
<dbReference type="RefSeq" id="WP_343770791.1">
    <property type="nucleotide sequence ID" value="NZ_BAAACF010000006.1"/>
</dbReference>
<accession>A0ABN1J588</accession>
<keyword evidence="1" id="KW-0472">Membrane</keyword>
<protein>
    <submittedName>
        <fullName evidence="2">Uncharacterized protein</fullName>
    </submittedName>
</protein>
<evidence type="ECO:0000256" key="1">
    <source>
        <dbReference type="SAM" id="Phobius"/>
    </source>
</evidence>
<evidence type="ECO:0000313" key="2">
    <source>
        <dbReference type="EMBL" id="GAA0729161.1"/>
    </source>
</evidence>
<evidence type="ECO:0000313" key="3">
    <source>
        <dbReference type="Proteomes" id="UP001500339"/>
    </source>
</evidence>
<keyword evidence="3" id="KW-1185">Reference proteome</keyword>
<organism evidence="2 3">
    <name type="scientific">Clostridium malenominatum</name>
    <dbReference type="NCBI Taxonomy" id="1539"/>
    <lineage>
        <taxon>Bacteria</taxon>
        <taxon>Bacillati</taxon>
        <taxon>Bacillota</taxon>
        <taxon>Clostridia</taxon>
        <taxon>Eubacteriales</taxon>
        <taxon>Clostridiaceae</taxon>
        <taxon>Clostridium</taxon>
    </lineage>
</organism>
<feature type="transmembrane region" description="Helical" evidence="1">
    <location>
        <begin position="6"/>
        <end position="27"/>
    </location>
</feature>
<dbReference type="EMBL" id="BAAACF010000006">
    <property type="protein sequence ID" value="GAA0729161.1"/>
    <property type="molecule type" value="Genomic_DNA"/>
</dbReference>
<sequence>MKKKNVRILNLILIFIVSFSTIFLSLGNSKVKAKNIKEVKIYVVTNDDVLWGFEPNNLLDFDNYEKKILFLPVLLAKKAFKEKGALVTVDSMDKDNLVLIVSKGTTEIRFPQNKNIAIINGKTLTLSENNLYIGDNTKIDVEKWYLSPEAIDLLE</sequence>
<keyword evidence="1" id="KW-1133">Transmembrane helix</keyword>
<name>A0ABN1J588_9CLOT</name>
<comment type="caution">
    <text evidence="2">The sequence shown here is derived from an EMBL/GenBank/DDBJ whole genome shotgun (WGS) entry which is preliminary data.</text>
</comment>
<proteinExistence type="predicted"/>
<gene>
    <name evidence="2" type="ORF">GCM10008905_28810</name>
</gene>
<reference evidence="2 3" key="1">
    <citation type="journal article" date="2019" name="Int. J. Syst. Evol. Microbiol.">
        <title>The Global Catalogue of Microorganisms (GCM) 10K type strain sequencing project: providing services to taxonomists for standard genome sequencing and annotation.</title>
        <authorList>
            <consortium name="The Broad Institute Genomics Platform"/>
            <consortium name="The Broad Institute Genome Sequencing Center for Infectious Disease"/>
            <person name="Wu L."/>
            <person name="Ma J."/>
        </authorList>
    </citation>
    <scope>NUCLEOTIDE SEQUENCE [LARGE SCALE GENOMIC DNA]</scope>
    <source>
        <strain evidence="2 3">JCM 1405</strain>
    </source>
</reference>
<keyword evidence="1" id="KW-0812">Transmembrane</keyword>